<reference evidence="1" key="1">
    <citation type="submission" date="2012-11" db="EMBL/GenBank/DDBJ databases">
        <title>Dependencies among metagenomic species, viruses, plasmids and units of genetic variation.</title>
        <authorList>
            <person name="Nielsen H.B."/>
            <person name="Almeida M."/>
            <person name="Juncker A.S."/>
            <person name="Rasmussen S."/>
            <person name="Li J."/>
            <person name="Sunagawa S."/>
            <person name="Plichta D."/>
            <person name="Gautier L."/>
            <person name="Le Chatelier E."/>
            <person name="Peletier E."/>
            <person name="Bonde I."/>
            <person name="Nielsen T."/>
            <person name="Manichanh C."/>
            <person name="Arumugam M."/>
            <person name="Batto J."/>
            <person name="Santos M.B.Q.D."/>
            <person name="Blom N."/>
            <person name="Borruel N."/>
            <person name="Burgdorf K.S."/>
            <person name="Boumezbeur F."/>
            <person name="Casellas F."/>
            <person name="Dore J."/>
            <person name="Guarner F."/>
            <person name="Hansen T."/>
            <person name="Hildebrand F."/>
            <person name="Kaas R.S."/>
            <person name="Kennedy S."/>
            <person name="Kristiansen K."/>
            <person name="Kultima J.R."/>
            <person name="Leonard P."/>
            <person name="Levenez F."/>
            <person name="Lund O."/>
            <person name="Moumen B."/>
            <person name="Le Paslier D."/>
            <person name="Pons N."/>
            <person name="Pedersen O."/>
            <person name="Prifti E."/>
            <person name="Qin J."/>
            <person name="Raes J."/>
            <person name="Tap J."/>
            <person name="Tims S."/>
            <person name="Ussery D.W."/>
            <person name="Yamada T."/>
            <person name="MetaHit consortium"/>
            <person name="Renault P."/>
            <person name="Sicheritz-Ponten T."/>
            <person name="Bork P."/>
            <person name="Wang J."/>
            <person name="Brunak S."/>
            <person name="Ehrlich S.D."/>
        </authorList>
    </citation>
    <scope>NUCLEOTIDE SEQUENCE [LARGE SCALE GENOMIC DNA]</scope>
</reference>
<gene>
    <name evidence="1" type="ORF">BN715_01209</name>
</gene>
<organism evidence="1">
    <name type="scientific">Megasphaera elsdenii CAG:570</name>
    <dbReference type="NCBI Taxonomy" id="1263087"/>
    <lineage>
        <taxon>Bacteria</taxon>
        <taxon>Bacillati</taxon>
        <taxon>Bacillota</taxon>
        <taxon>Negativicutes</taxon>
        <taxon>Veillonellales</taxon>
        <taxon>Veillonellaceae</taxon>
        <taxon>Megasphaera</taxon>
    </lineage>
</organism>
<comment type="caution">
    <text evidence="1">The sequence shown here is derived from an EMBL/GenBank/DDBJ whole genome shotgun (WGS) entry which is preliminary data.</text>
</comment>
<proteinExistence type="predicted"/>
<evidence type="ECO:0000313" key="1">
    <source>
        <dbReference type="EMBL" id="CDF04907.1"/>
    </source>
</evidence>
<accession>R7MYH2</accession>
<name>R7MYH2_MEGEL</name>
<dbReference type="AlphaFoldDB" id="R7MYH2"/>
<protein>
    <submittedName>
        <fullName evidence="1">Uncharacterized protein</fullName>
    </submittedName>
</protein>
<dbReference type="EMBL" id="CBKE010000158">
    <property type="protein sequence ID" value="CDF04907.1"/>
    <property type="molecule type" value="Genomic_DNA"/>
</dbReference>
<sequence length="173" mass="20043">MGRNEMIARARSAFREVLEAMETPHAQLLQRDPDIKGLVENIVQHVENARKPENWPVEEYPDDFEKYHPSDRWQWAWLLLQAAVLDSDFATILCALRANGCELVKDDDYGYVIRPIIGGHGWKDIDQYNETKEPLNDYVNLLLPLLKRLREEDQKGHVVPQRELQQGKLGGRG</sequence>
<dbReference type="Proteomes" id="UP000017908">
    <property type="component" value="Unassembled WGS sequence"/>
</dbReference>